<name>A0AAV8YHK1_9CUCU</name>
<dbReference type="AlphaFoldDB" id="A0AAV8YHK1"/>
<protein>
    <submittedName>
        <fullName evidence="1">Uncharacterized protein</fullName>
    </submittedName>
</protein>
<gene>
    <name evidence="1" type="ORF">NQ318_012696</name>
</gene>
<evidence type="ECO:0000313" key="1">
    <source>
        <dbReference type="EMBL" id="KAJ8950832.1"/>
    </source>
</evidence>
<reference evidence="1" key="1">
    <citation type="journal article" date="2023" name="Insect Mol. Biol.">
        <title>Genome sequencing provides insights into the evolution of gene families encoding plant cell wall-degrading enzymes in longhorned beetles.</title>
        <authorList>
            <person name="Shin N.R."/>
            <person name="Okamura Y."/>
            <person name="Kirsch R."/>
            <person name="Pauchet Y."/>
        </authorList>
    </citation>
    <scope>NUCLEOTIDE SEQUENCE</scope>
    <source>
        <strain evidence="1">AMC_N1</strain>
    </source>
</reference>
<sequence>MRTSNSLRPVKIYEVCKLSNETGNVAPELATLRRRDLEKRMNEKNSAPTGMFCALDPHPPVRLTRHRWYESTRSPKKYLITILTPEIERSHPKTLG</sequence>
<dbReference type="Proteomes" id="UP001162162">
    <property type="component" value="Unassembled WGS sequence"/>
</dbReference>
<keyword evidence="2" id="KW-1185">Reference proteome</keyword>
<evidence type="ECO:0000313" key="2">
    <source>
        <dbReference type="Proteomes" id="UP001162162"/>
    </source>
</evidence>
<dbReference type="EMBL" id="JAPWTK010000094">
    <property type="protein sequence ID" value="KAJ8950832.1"/>
    <property type="molecule type" value="Genomic_DNA"/>
</dbReference>
<accession>A0AAV8YHK1</accession>
<comment type="caution">
    <text evidence="1">The sequence shown here is derived from an EMBL/GenBank/DDBJ whole genome shotgun (WGS) entry which is preliminary data.</text>
</comment>
<proteinExistence type="predicted"/>
<organism evidence="1 2">
    <name type="scientific">Aromia moschata</name>
    <dbReference type="NCBI Taxonomy" id="1265417"/>
    <lineage>
        <taxon>Eukaryota</taxon>
        <taxon>Metazoa</taxon>
        <taxon>Ecdysozoa</taxon>
        <taxon>Arthropoda</taxon>
        <taxon>Hexapoda</taxon>
        <taxon>Insecta</taxon>
        <taxon>Pterygota</taxon>
        <taxon>Neoptera</taxon>
        <taxon>Endopterygota</taxon>
        <taxon>Coleoptera</taxon>
        <taxon>Polyphaga</taxon>
        <taxon>Cucujiformia</taxon>
        <taxon>Chrysomeloidea</taxon>
        <taxon>Cerambycidae</taxon>
        <taxon>Cerambycinae</taxon>
        <taxon>Callichromatini</taxon>
        <taxon>Aromia</taxon>
    </lineage>
</organism>